<proteinExistence type="predicted"/>
<dbReference type="EMBL" id="BQNJ01000001">
    <property type="protein sequence ID" value="GKG99517.1"/>
    <property type="molecule type" value="Genomic_DNA"/>
</dbReference>
<accession>A0AA37JHV1</accession>
<evidence type="ECO:0008006" key="10">
    <source>
        <dbReference type="Google" id="ProtNLM"/>
    </source>
</evidence>
<dbReference type="AlphaFoldDB" id="A0AA37JHV1"/>
<feature type="region of interest" description="Disordered" evidence="6">
    <location>
        <begin position="25"/>
        <end position="53"/>
    </location>
</feature>
<evidence type="ECO:0000256" key="3">
    <source>
        <dbReference type="ARBA" id="ARBA00023136"/>
    </source>
</evidence>
<protein>
    <recommendedName>
        <fullName evidence="10">Extracellular solute-binding protein</fullName>
    </recommendedName>
</protein>
<feature type="chain" id="PRO_5041331206" description="Extracellular solute-binding protein" evidence="7">
    <location>
        <begin position="21"/>
        <end position="477"/>
    </location>
</feature>
<evidence type="ECO:0000256" key="2">
    <source>
        <dbReference type="ARBA" id="ARBA00022729"/>
    </source>
</evidence>
<feature type="signal peptide" evidence="7">
    <location>
        <begin position="1"/>
        <end position="20"/>
    </location>
</feature>
<keyword evidence="5" id="KW-0449">Lipoprotein</keyword>
<dbReference type="Pfam" id="PF01547">
    <property type="entry name" value="SBP_bac_1"/>
    <property type="match status" value="1"/>
</dbReference>
<dbReference type="InterPro" id="IPR050490">
    <property type="entry name" value="Bact_solute-bd_prot1"/>
</dbReference>
<dbReference type="PROSITE" id="PS51257">
    <property type="entry name" value="PROKAR_LIPOPROTEIN"/>
    <property type="match status" value="1"/>
</dbReference>
<keyword evidence="2 7" id="KW-0732">Signal</keyword>
<sequence>MRRKGAVILLMVSAAASLLAGCGAKESGTSPTTTVQDTVSSETGKTETAQETEAKGTVYPKGTVTFYMNGNPQYRQQYFETWLENHRDIAPEVSVEFVQVESNADAREKITMTSLAGAIEDLPDAVFLDRLNLVDLVQAGLLVDETDFLSPFTDQMVDGAVTDGMVGGRMYGLPDSVRPQLLMYNKEIFDQYGVDPEQMSTMDGYMEAGRQLKEKSGGDVYLSWIGSNNMTWKCWGRRGLMPQANAKIWDDDGNVIIGSDEGTKKALGALDTMYSEGLLMRVEMYDPALYDAINSQKLATFDIGAYWDEFMRQNCQAVAGQWRIMSAPVFEGVGKAGAPVSSYLCVLEKGKDGVYKGLVEQMWKDFTFDRESKEEWVKSMEEQNAPYTNPISLELLEDEFWKEPSDYYGGQSFREWEALTLKNGADNMVVTPQDAEGDEIISAEIEKYVAGDQTMEEAIANMDKNLKAKIGTAEIIK</sequence>
<keyword evidence="1" id="KW-1003">Cell membrane</keyword>
<evidence type="ECO:0000256" key="4">
    <source>
        <dbReference type="ARBA" id="ARBA00023139"/>
    </source>
</evidence>
<comment type="caution">
    <text evidence="8">The sequence shown here is derived from an EMBL/GenBank/DDBJ whole genome shotgun (WGS) entry which is preliminary data.</text>
</comment>
<dbReference type="InterPro" id="IPR006059">
    <property type="entry name" value="SBP"/>
</dbReference>
<reference evidence="8" key="1">
    <citation type="submission" date="2022-01" db="EMBL/GenBank/DDBJ databases">
        <title>Novel bile acid biosynthetic pathways are enriched in the microbiome of centenarians.</title>
        <authorList>
            <person name="Sato Y."/>
            <person name="Atarashi K."/>
            <person name="Plichta R.D."/>
            <person name="Arai Y."/>
            <person name="Sasajima S."/>
            <person name="Kearney M.S."/>
            <person name="Suda W."/>
            <person name="Takeshita K."/>
            <person name="Sasaki T."/>
            <person name="Okamoto S."/>
            <person name="Skelly N.A."/>
            <person name="Okamura Y."/>
            <person name="Vlamakis H."/>
            <person name="Li Y."/>
            <person name="Tanoue T."/>
            <person name="Takei H."/>
            <person name="Nittono H."/>
            <person name="Narushima S."/>
            <person name="Irie J."/>
            <person name="Itoh H."/>
            <person name="Moriya K."/>
            <person name="Sugiura Y."/>
            <person name="Suematsu M."/>
            <person name="Moritoki N."/>
            <person name="Shibata S."/>
            <person name="Littman R.D."/>
            <person name="Fischbach A.M."/>
            <person name="Uwamino Y."/>
            <person name="Inoue T."/>
            <person name="Honda A."/>
            <person name="Hattori M."/>
            <person name="Murai T."/>
            <person name="Xavier J.R."/>
            <person name="Hirose N."/>
            <person name="Honda K."/>
        </authorList>
    </citation>
    <scope>NUCLEOTIDE SEQUENCE</scope>
    <source>
        <strain evidence="8">CE91-St55</strain>
    </source>
</reference>
<feature type="compositionally biased region" description="Polar residues" evidence="6">
    <location>
        <begin position="27"/>
        <end position="51"/>
    </location>
</feature>
<evidence type="ECO:0000256" key="5">
    <source>
        <dbReference type="ARBA" id="ARBA00023288"/>
    </source>
</evidence>
<name>A0AA37JHV1_9FIRM</name>
<evidence type="ECO:0000256" key="1">
    <source>
        <dbReference type="ARBA" id="ARBA00022475"/>
    </source>
</evidence>
<gene>
    <name evidence="8" type="ORF">CE91St55_14990</name>
</gene>
<dbReference type="Proteomes" id="UP001055091">
    <property type="component" value="Unassembled WGS sequence"/>
</dbReference>
<evidence type="ECO:0000313" key="8">
    <source>
        <dbReference type="EMBL" id="GKG99517.1"/>
    </source>
</evidence>
<dbReference type="Gene3D" id="3.40.190.10">
    <property type="entry name" value="Periplasmic binding protein-like II"/>
    <property type="match status" value="1"/>
</dbReference>
<keyword evidence="3" id="KW-0472">Membrane</keyword>
<evidence type="ECO:0000256" key="7">
    <source>
        <dbReference type="SAM" id="SignalP"/>
    </source>
</evidence>
<dbReference type="SUPFAM" id="SSF53850">
    <property type="entry name" value="Periplasmic binding protein-like II"/>
    <property type="match status" value="1"/>
</dbReference>
<dbReference type="PANTHER" id="PTHR43649">
    <property type="entry name" value="ARABINOSE-BINDING PROTEIN-RELATED"/>
    <property type="match status" value="1"/>
</dbReference>
<evidence type="ECO:0000313" key="9">
    <source>
        <dbReference type="Proteomes" id="UP001055091"/>
    </source>
</evidence>
<organism evidence="8 9">
    <name type="scientific">Hungatella hathewayi</name>
    <dbReference type="NCBI Taxonomy" id="154046"/>
    <lineage>
        <taxon>Bacteria</taxon>
        <taxon>Bacillati</taxon>
        <taxon>Bacillota</taxon>
        <taxon>Clostridia</taxon>
        <taxon>Lachnospirales</taxon>
        <taxon>Lachnospiraceae</taxon>
        <taxon>Hungatella</taxon>
    </lineage>
</organism>
<dbReference type="PANTHER" id="PTHR43649:SF33">
    <property type="entry name" value="POLYGALACTURONAN_RHAMNOGALACTURONAN-BINDING PROTEIN YTCQ"/>
    <property type="match status" value="1"/>
</dbReference>
<evidence type="ECO:0000256" key="6">
    <source>
        <dbReference type="SAM" id="MobiDB-lite"/>
    </source>
</evidence>
<keyword evidence="4" id="KW-0564">Palmitate</keyword>